<reference evidence="1" key="1">
    <citation type="submission" date="2021-06" db="EMBL/GenBank/DDBJ databases">
        <authorList>
            <person name="Kallberg Y."/>
            <person name="Tangrot J."/>
            <person name="Rosling A."/>
        </authorList>
    </citation>
    <scope>NUCLEOTIDE SEQUENCE</scope>
    <source>
        <strain evidence="1">AU212A</strain>
    </source>
</reference>
<comment type="caution">
    <text evidence="1">The sequence shown here is derived from an EMBL/GenBank/DDBJ whole genome shotgun (WGS) entry which is preliminary data.</text>
</comment>
<proteinExistence type="predicted"/>
<dbReference type="Proteomes" id="UP000789860">
    <property type="component" value="Unassembled WGS sequence"/>
</dbReference>
<accession>A0ACA9L7Z1</accession>
<organism evidence="1 2">
    <name type="scientific">Scutellospora calospora</name>
    <dbReference type="NCBI Taxonomy" id="85575"/>
    <lineage>
        <taxon>Eukaryota</taxon>
        <taxon>Fungi</taxon>
        <taxon>Fungi incertae sedis</taxon>
        <taxon>Mucoromycota</taxon>
        <taxon>Glomeromycotina</taxon>
        <taxon>Glomeromycetes</taxon>
        <taxon>Diversisporales</taxon>
        <taxon>Gigasporaceae</taxon>
        <taxon>Scutellospora</taxon>
    </lineage>
</organism>
<protein>
    <submittedName>
        <fullName evidence="1">7486_t:CDS:1</fullName>
    </submittedName>
</protein>
<sequence>EKEDNFISKLYRNNMSIVAWPIFTDPLFYTSLEEFKIILDEQESQYKNARMFLEKAKLVIHLSRACDWGSIKASLMTIRTLELKKFLNNAISFGYEQKNDNDENKIAKYLTNRDDGTSIPDNDVFLSKIFDDSTKIVHDTGLVLFEENGNFVKISSNLRKFFEEKVYTRGSIPDSEWVNNLNKFFKFIVDRRLKRVNEWFEKNLARFSKDNNEVIIINSALERETNRLNLFWNICRLKCYKCGLSCLKTSRHDDNPDDISHDCLTDHKCHHECEFKEDHPDGITPICEHFAAHDGKHECSFLHACGAPCIHAGKKNCQRGLCAKENGHEKTKGNEAHKCNSTIHYCGEPCSLNAITIKGKYECKNECMIPCEIEHDIHKCQKDVCPIECPIKNCQRQCDNKDHFHAFEENVIHFCGEEHDCQEKCEEDGICKIITEPTAIVQEETEYENKLPCCVKIPPYQFEHTGQKHVHEIKKSHKCNSGCPNDDEHIIEQENKQNFHFCDEKCPHCAYYCTMPYGHEKVDNSKHCHRLTAGDRGDFVLCHKLCENAGRHRHIDYCKTPDVCKSGEAKSEGSFEHISAPISPNPSKEKDYVSHCIFWERTGFRDPYTDLEEFKKCDHHCVDEKHYDKEKSYCIQKIFHPILDHKSEIIPDGTGYISIDGHQFSCESPTKNFGNFHIIFVVDISGSMGFNDCKPQCTNSMLIGLKDKHNNRLGAVIESVFTFIETRKNSRKSTRVGQMAPDRDTVSLVLFNHSATAIFENRSLSHSEDLLDEMMNYTANGFTNFADKDANQSYDTYIELKRTTTYLYLKCDSWPISLVIKEGKHVKVFLKDESQAVLLLTKVPLGGGQILPAILICGLNRLHPLDENYMEFLNLVSNQLDTYLQYGNSIEEEKKQSKILADLNHQKVMFFQGISHELKTPLTLMVSPLDEVINICLKETPIMSLLQIIRRNSHRLLKLINILLQFSNLESDQSNVRYRETNIAEFTRELVSDFEKMAKKLGLDYIIDIPKEFNQVVSDRVYLDHDMYETIVFNLCSNALKHTWNGHIKIRLYIDYRDEKKMFVLEVIDTGVGIPEIALPNIFQRFYRVESQSSRSHEGTGIGLAIVKELITLHGGDITVTSVVNKGTTFKCWFPIGCKHLPADKIHFNDIEDPIIYCQESYTNKQLYLEESSQWLKNSTSETNEAMDQLSINNWEADKMLTKEIMINSFTSMDDPVGKKCQVLLVDDNIDMR</sequence>
<keyword evidence="2" id="KW-1185">Reference proteome</keyword>
<evidence type="ECO:0000313" key="1">
    <source>
        <dbReference type="EMBL" id="CAG8512311.1"/>
    </source>
</evidence>
<evidence type="ECO:0000313" key="2">
    <source>
        <dbReference type="Proteomes" id="UP000789860"/>
    </source>
</evidence>
<feature type="non-terminal residue" evidence="1">
    <location>
        <position position="1233"/>
    </location>
</feature>
<gene>
    <name evidence="1" type="ORF">SCALOS_LOCUS3713</name>
</gene>
<dbReference type="EMBL" id="CAJVPM010004369">
    <property type="protein sequence ID" value="CAG8512311.1"/>
    <property type="molecule type" value="Genomic_DNA"/>
</dbReference>
<name>A0ACA9L7Z1_9GLOM</name>
<feature type="non-terminal residue" evidence="1">
    <location>
        <position position="1"/>
    </location>
</feature>